<dbReference type="GO" id="GO:0006412">
    <property type="term" value="P:translation"/>
    <property type="evidence" value="ECO:0007669"/>
    <property type="project" value="InterPro"/>
</dbReference>
<dbReference type="PANTHER" id="PTHR21011">
    <property type="entry name" value="MITOCHONDRIAL 28S RIBOSOMAL PROTEIN S6"/>
    <property type="match status" value="1"/>
</dbReference>
<dbReference type="EMBL" id="JACEEZ010020535">
    <property type="protein sequence ID" value="KAG0714440.1"/>
    <property type="molecule type" value="Genomic_DNA"/>
</dbReference>
<evidence type="ECO:0000256" key="2">
    <source>
        <dbReference type="ARBA" id="ARBA00035170"/>
    </source>
</evidence>
<comment type="caution">
    <text evidence="5">The sequence shown here is derived from an EMBL/GenBank/DDBJ whole genome shotgun (WGS) entry which is preliminary data.</text>
</comment>
<dbReference type="OrthoDB" id="268530at2759"/>
<sequence length="367" mass="40133">MSTREAEIPAGSHPSPPSSVVTRTFLGEFCTLPYVSNVCDKVSSSHARLSGVLPFYASLVAAGLAGATAVGRRITKWGGLTEAVGRLEKAGIWTLDTVRGRNRSPKDLAKQANLQSMEKLQGVYNRTLTTLTERLRSCHGLVEKGLQASQGDGSVMSAKKRKRSIDHGSQATDSSSDTGDEAKSSSDDEKTTAIHTTEETAAIHTTEIFRGATQTETSVRYSAHNTRTHTHTHIDTGVSMATLFELSLIVKHVPKPRTVSIVKRVAETILDEGGFVSKVESLGARDLPYRMKAHGQIHSKGSYFLLHFVAPPTRVKDIADHCKRDVDLVRPSIMKQEEPLSSPCTLHEEIKPPVYRIYPSMWYQSGP</sequence>
<dbReference type="GO" id="GO:0070181">
    <property type="term" value="F:small ribosomal subunit rRNA binding"/>
    <property type="evidence" value="ECO:0007669"/>
    <property type="project" value="TreeGrafter"/>
</dbReference>
<dbReference type="InterPro" id="IPR035980">
    <property type="entry name" value="Ribosomal_bS6_sf"/>
</dbReference>
<dbReference type="GO" id="GO:0003735">
    <property type="term" value="F:structural constituent of ribosome"/>
    <property type="evidence" value="ECO:0007669"/>
    <property type="project" value="InterPro"/>
</dbReference>
<dbReference type="Pfam" id="PF01250">
    <property type="entry name" value="Ribosomal_S6"/>
    <property type="match status" value="1"/>
</dbReference>
<dbReference type="InterPro" id="IPR000529">
    <property type="entry name" value="Ribosomal_bS6"/>
</dbReference>
<organism evidence="5 6">
    <name type="scientific">Chionoecetes opilio</name>
    <name type="common">Atlantic snow crab</name>
    <name type="synonym">Cancer opilio</name>
    <dbReference type="NCBI Taxonomy" id="41210"/>
    <lineage>
        <taxon>Eukaryota</taxon>
        <taxon>Metazoa</taxon>
        <taxon>Ecdysozoa</taxon>
        <taxon>Arthropoda</taxon>
        <taxon>Crustacea</taxon>
        <taxon>Multicrustacea</taxon>
        <taxon>Malacostraca</taxon>
        <taxon>Eumalacostraca</taxon>
        <taxon>Eucarida</taxon>
        <taxon>Decapoda</taxon>
        <taxon>Pleocyemata</taxon>
        <taxon>Brachyura</taxon>
        <taxon>Eubrachyura</taxon>
        <taxon>Majoidea</taxon>
        <taxon>Majidae</taxon>
        <taxon>Chionoecetes</taxon>
    </lineage>
</organism>
<evidence type="ECO:0000256" key="3">
    <source>
        <dbReference type="ARBA" id="ARBA00035365"/>
    </source>
</evidence>
<dbReference type="CDD" id="cd15465">
    <property type="entry name" value="bS6_mito"/>
    <property type="match status" value="1"/>
</dbReference>
<comment type="similarity">
    <text evidence="1">Belongs to the bacterial ribosomal protein bS6 family.</text>
</comment>
<feature type="compositionally biased region" description="Basic and acidic residues" evidence="4">
    <location>
        <begin position="180"/>
        <end position="198"/>
    </location>
</feature>
<evidence type="ECO:0000313" key="5">
    <source>
        <dbReference type="EMBL" id="KAG0714440.1"/>
    </source>
</evidence>
<dbReference type="Gene3D" id="3.30.70.60">
    <property type="match status" value="1"/>
</dbReference>
<evidence type="ECO:0000256" key="1">
    <source>
        <dbReference type="ARBA" id="ARBA00009512"/>
    </source>
</evidence>
<reference evidence="5" key="1">
    <citation type="submission" date="2020-07" db="EMBL/GenBank/DDBJ databases">
        <title>The High-quality genome of the commercially important snow crab, Chionoecetes opilio.</title>
        <authorList>
            <person name="Jeong J.-H."/>
            <person name="Ryu S."/>
        </authorList>
    </citation>
    <scope>NUCLEOTIDE SEQUENCE</scope>
    <source>
        <strain evidence="5">MADBK_172401_WGS</strain>
        <tissue evidence="5">Digestive gland</tissue>
    </source>
</reference>
<dbReference type="PANTHER" id="PTHR21011:SF1">
    <property type="entry name" value="SMALL RIBOSOMAL SUBUNIT PROTEIN BS6M"/>
    <property type="match status" value="1"/>
</dbReference>
<evidence type="ECO:0000313" key="6">
    <source>
        <dbReference type="Proteomes" id="UP000770661"/>
    </source>
</evidence>
<dbReference type="SUPFAM" id="SSF54995">
    <property type="entry name" value="Ribosomal protein S6"/>
    <property type="match status" value="1"/>
</dbReference>
<dbReference type="GO" id="GO:0005763">
    <property type="term" value="C:mitochondrial small ribosomal subunit"/>
    <property type="evidence" value="ECO:0007669"/>
    <property type="project" value="TreeGrafter"/>
</dbReference>
<keyword evidence="5" id="KW-0689">Ribosomal protein</keyword>
<gene>
    <name evidence="5" type="primary">mRpS6</name>
    <name evidence="5" type="ORF">GWK47_014160</name>
</gene>
<name>A0A8J4Y3Y9_CHIOP</name>
<protein>
    <recommendedName>
        <fullName evidence="2">Small ribosomal subunit protein bS6m</fullName>
    </recommendedName>
    <alternativeName>
        <fullName evidence="3">28S ribosomal protein S6, mitochondrial</fullName>
    </alternativeName>
</protein>
<keyword evidence="5" id="KW-0687">Ribonucleoprotein</keyword>
<dbReference type="AlphaFoldDB" id="A0A8J4Y3Y9"/>
<keyword evidence="6" id="KW-1185">Reference proteome</keyword>
<accession>A0A8J4Y3Y9</accession>
<dbReference type="InterPro" id="IPR014717">
    <property type="entry name" value="Transl_elong_EF1B/ribsomal_bS6"/>
</dbReference>
<evidence type="ECO:0000256" key="4">
    <source>
        <dbReference type="SAM" id="MobiDB-lite"/>
    </source>
</evidence>
<feature type="compositionally biased region" description="Polar residues" evidence="4">
    <location>
        <begin position="167"/>
        <end position="177"/>
    </location>
</feature>
<dbReference type="Proteomes" id="UP000770661">
    <property type="component" value="Unassembled WGS sequence"/>
</dbReference>
<feature type="region of interest" description="Disordered" evidence="4">
    <location>
        <begin position="149"/>
        <end position="203"/>
    </location>
</feature>
<proteinExistence type="inferred from homology"/>